<gene>
    <name evidence="4" type="ORF">SSX86_021242</name>
</gene>
<name>A0AAP0GRI2_9ASTR</name>
<dbReference type="PANTHER" id="PTHR12048">
    <property type="entry name" value="CCAAT-BINDING FACTOR-RELATED"/>
    <property type="match status" value="1"/>
</dbReference>
<evidence type="ECO:0000256" key="2">
    <source>
        <dbReference type="SAM" id="MobiDB-lite"/>
    </source>
</evidence>
<organism evidence="4 5">
    <name type="scientific">Deinandra increscens subsp. villosa</name>
    <dbReference type="NCBI Taxonomy" id="3103831"/>
    <lineage>
        <taxon>Eukaryota</taxon>
        <taxon>Viridiplantae</taxon>
        <taxon>Streptophyta</taxon>
        <taxon>Embryophyta</taxon>
        <taxon>Tracheophyta</taxon>
        <taxon>Spermatophyta</taxon>
        <taxon>Magnoliopsida</taxon>
        <taxon>eudicotyledons</taxon>
        <taxon>Gunneridae</taxon>
        <taxon>Pentapetalae</taxon>
        <taxon>asterids</taxon>
        <taxon>campanulids</taxon>
        <taxon>Asterales</taxon>
        <taxon>Asteraceae</taxon>
        <taxon>Asteroideae</taxon>
        <taxon>Heliantheae alliance</taxon>
        <taxon>Madieae</taxon>
        <taxon>Madiinae</taxon>
        <taxon>Deinandra</taxon>
    </lineage>
</organism>
<keyword evidence="5" id="KW-1185">Reference proteome</keyword>
<feature type="compositionally biased region" description="Acidic residues" evidence="2">
    <location>
        <begin position="667"/>
        <end position="679"/>
    </location>
</feature>
<evidence type="ECO:0000313" key="5">
    <source>
        <dbReference type="Proteomes" id="UP001408789"/>
    </source>
</evidence>
<feature type="domain" description="CCAAT-binding factor" evidence="3">
    <location>
        <begin position="512"/>
        <end position="750"/>
    </location>
</feature>
<feature type="region of interest" description="Disordered" evidence="2">
    <location>
        <begin position="837"/>
        <end position="866"/>
    </location>
</feature>
<comment type="similarity">
    <text evidence="1">Belongs to the CBF/MAK21 family.</text>
</comment>
<dbReference type="InterPro" id="IPR016024">
    <property type="entry name" value="ARM-type_fold"/>
</dbReference>
<protein>
    <recommendedName>
        <fullName evidence="3">CCAAT-binding factor domain-containing protein</fullName>
    </recommendedName>
</protein>
<dbReference type="InterPro" id="IPR040155">
    <property type="entry name" value="CEBPZ/Mak21-like"/>
</dbReference>
<feature type="compositionally biased region" description="Basic residues" evidence="2">
    <location>
        <begin position="989"/>
        <end position="1010"/>
    </location>
</feature>
<dbReference type="PANTHER" id="PTHR12048:SF0">
    <property type="entry name" value="CCAAT_ENHANCER-BINDING PROTEIN ZETA"/>
    <property type="match status" value="1"/>
</dbReference>
<feature type="region of interest" description="Disordered" evidence="2">
    <location>
        <begin position="631"/>
        <end position="721"/>
    </location>
</feature>
<feature type="compositionally biased region" description="Polar residues" evidence="2">
    <location>
        <begin position="686"/>
        <end position="703"/>
    </location>
</feature>
<evidence type="ECO:0000313" key="4">
    <source>
        <dbReference type="EMBL" id="KAK9060538.1"/>
    </source>
</evidence>
<evidence type="ECO:0000259" key="3">
    <source>
        <dbReference type="Pfam" id="PF03914"/>
    </source>
</evidence>
<accession>A0AAP0GRI2</accession>
<reference evidence="4 5" key="1">
    <citation type="submission" date="2024-04" db="EMBL/GenBank/DDBJ databases">
        <title>The reference genome of an endangered Asteraceae, Deinandra increscens subsp. villosa, native to the Central Coast of California.</title>
        <authorList>
            <person name="Guilliams M."/>
            <person name="Hasenstab-Lehman K."/>
            <person name="Meyer R."/>
            <person name="Mcevoy S."/>
        </authorList>
    </citation>
    <scope>NUCLEOTIDE SEQUENCE [LARGE SCALE GENOMIC DNA]</scope>
    <source>
        <tissue evidence="4">Leaf</tissue>
    </source>
</reference>
<dbReference type="AlphaFoldDB" id="A0AAP0GRI2"/>
<feature type="compositionally biased region" description="Acidic residues" evidence="2">
    <location>
        <begin position="898"/>
        <end position="945"/>
    </location>
</feature>
<evidence type="ECO:0000256" key="1">
    <source>
        <dbReference type="ARBA" id="ARBA00007797"/>
    </source>
</evidence>
<dbReference type="InterPro" id="IPR005612">
    <property type="entry name" value="CCAAT-binding_factor"/>
</dbReference>
<dbReference type="GO" id="GO:0005634">
    <property type="term" value="C:nucleus"/>
    <property type="evidence" value="ECO:0007669"/>
    <property type="project" value="TreeGrafter"/>
</dbReference>
<feature type="compositionally biased region" description="Acidic residues" evidence="2">
    <location>
        <begin position="849"/>
        <end position="866"/>
    </location>
</feature>
<feature type="compositionally biased region" description="Basic and acidic residues" evidence="2">
    <location>
        <begin position="438"/>
        <end position="460"/>
    </location>
</feature>
<feature type="compositionally biased region" description="Basic and acidic residues" evidence="2">
    <location>
        <begin position="58"/>
        <end position="92"/>
    </location>
</feature>
<proteinExistence type="inferred from homology"/>
<dbReference type="Proteomes" id="UP001408789">
    <property type="component" value="Unassembled WGS sequence"/>
</dbReference>
<comment type="caution">
    <text evidence="4">The sequence shown here is derived from an EMBL/GenBank/DDBJ whole genome shotgun (WGS) entry which is preliminary data.</text>
</comment>
<dbReference type="EMBL" id="JBCNJP010000020">
    <property type="protein sequence ID" value="KAK9060538.1"/>
    <property type="molecule type" value="Genomic_DNA"/>
</dbReference>
<feature type="compositionally biased region" description="Acidic residues" evidence="2">
    <location>
        <begin position="647"/>
        <end position="660"/>
    </location>
</feature>
<feature type="region of interest" description="Disordered" evidence="2">
    <location>
        <begin position="437"/>
        <end position="460"/>
    </location>
</feature>
<dbReference type="SUPFAM" id="SSF48371">
    <property type="entry name" value="ARM repeat"/>
    <property type="match status" value="1"/>
</dbReference>
<feature type="region of interest" description="Disordered" evidence="2">
    <location>
        <begin position="898"/>
        <end position="1010"/>
    </location>
</feature>
<feature type="compositionally biased region" description="Low complexity" evidence="2">
    <location>
        <begin position="30"/>
        <end position="43"/>
    </location>
</feature>
<dbReference type="Pfam" id="PF03914">
    <property type="entry name" value="CBF"/>
    <property type="match status" value="1"/>
</dbReference>
<feature type="region of interest" description="Disordered" evidence="2">
    <location>
        <begin position="1"/>
        <end position="98"/>
    </location>
</feature>
<feature type="compositionally biased region" description="Basic residues" evidence="2">
    <location>
        <begin position="1"/>
        <end position="10"/>
    </location>
</feature>
<sequence>MAISKDKKKPPPPSKDNDADLQSEIANFASSLGFSSSLPSSGFDDSDFRKGGPINKVRKTETKKNDANVHDSKKNIEKSKTSNKKAKEEPPRKPRVQVQPQLTVDNSKMFDKFKHLPKLPLIKANSLGVWYDDAAELEEKLIGSGANRKKAEFKNVEEWKSLVEKKKELAERLLAQYVHDYELSRGQSGDIKMVLATQRSGTVTDKVSAHSVLIGDNPIANIKSLDSLLGMVTSKVGKRYAFTGFEALKEMFISSLLPDRKLRTLFQQPLNHLSETKDGNSLLLFWHWEECLKQRYERYIFALEEGSKDVLATLKDKSLKTIYALLRNKSEQERRLLSALVNKLGDPENKAASNADFLLSKLLSDHPNMKAVVIDEVDNFLFRPHLVMRAKYHAVNFLSQVRLSHIGDGAKVAKRLVEVYFALFKLLISEAGGKQKKNKEEFKKPSSSSKDKDVKSDGDSHVEMDSRLLSALLTGVNRAFPYVSSNEADDIVEAQTPMLFQLVHSKNFNVGVQALMLLDKISSKNQIVSDRFYRALYSKLLLPSAMNTSKEEMFIGLLLRAMKSDPNLKRVAAFAKRLLQVSLQQPPQYACACIFLLSEVLKSRPPLWNMVLQNELADEEIEHFDDIVEESDKAGGSGEAVHHSDGIDDDEDDVPSEDDVGSPAPSSDDELSDKGDDDLLGFGGLTNLQESQMKSGQTASQPRAQDAKSSLPGGYDPRHREPIYSNADRVGWWELMVLASHVHPSVSTMAKTLLSGANVVYNGNPLLDLSLVSFLDKFMEKKPKERNWHGGSKIEPAKQLDMSKPLIGADILQLDEMDVAPEDVVFHRFYMNKMNSTRKPKKKKKKGEDDDAVDLIGDEGDEDVSDDEEIEAILDSTNPALDADGDYDYDDLDKIVDEEDNDLVGNASDEEMEFPADISEDDEAAGDDDVSIGDADDGSDDEDDVFEVKPSRKRKARGKAGASPFASIEDYEHLLDDNEDENEKVKGSKKDKKTKRAKKSKSKKKKGSTD</sequence>